<dbReference type="Proteomes" id="UP001175261">
    <property type="component" value="Unassembled WGS sequence"/>
</dbReference>
<sequence>MIARPTNAALSCRSCQQALFRAVLSTHSPLASQRTTLRAPAPTNRNWLSDRRFFGIRSPSLRSQTPIEIEARESLNVEQPNSNDTEEIKSGPGTPWFLEVEAPRHPASQHAVALPKAPEGSPDLLEPLIKYVYEDMGLDEIALLDLRDLDPPAALGPNLIMLLATARSERHLHVSASRFVKWLRKNHKVSAKAGGLIGPGELKTKLRRLRKKAKLLGTNTAIIPGGDNGISTGWVCVNFTAPGGQTGEIERLDEDGKVSGFGSALSGTTVVVQCMTESRRHELDLETLWQGILKRSLREAEEVKGQRRPDEAKIQEQVSSRVQLSGSPAQLQWQALHEASQQQQQQKRFFSTAMRRMSSLTKDQQEEVASTPPSPVSLADLQKGIADLPVMGQPMSDETTLLRLISDVLVLPLIEEDTAKARLALLDQILLTAHERGLKIMSPRVLAAVIEGLVLSPAWGEETQRAQTNIEMLLAHKQTKLDEPEAAKLMEAHASRGDWKRVWNIFNWNTRFAVPRPFGLYEVAFRLLAATGDSMLCLDSLRTIWPEFRKEDPPLEELAQSLHAARACILAAEPMSEDLIEHPPNTKVERGARHLRYRHHEGRRLLEEQMEMENKVRLARLDPQGHGSAA</sequence>
<gene>
    <name evidence="9" type="ORF">NLU13_5900</name>
</gene>
<name>A0AA39GEW5_SARSR</name>
<evidence type="ECO:0000256" key="1">
    <source>
        <dbReference type="ARBA" id="ARBA00003470"/>
    </source>
</evidence>
<accession>A0AA39GEW5</accession>
<dbReference type="PANTHER" id="PTHR28087">
    <property type="entry name" value="ATPASE SYNTHESIS PROTEIN 25, MITOCHONDRIAL"/>
    <property type="match status" value="1"/>
</dbReference>
<proteinExistence type="inferred from homology"/>
<evidence type="ECO:0000256" key="4">
    <source>
        <dbReference type="ARBA" id="ARBA00022792"/>
    </source>
</evidence>
<keyword evidence="4 8" id="KW-0999">Mitochondrion inner membrane</keyword>
<evidence type="ECO:0000313" key="9">
    <source>
        <dbReference type="EMBL" id="KAK0386063.1"/>
    </source>
</evidence>
<keyword evidence="7 8" id="KW-0472">Membrane</keyword>
<evidence type="ECO:0000256" key="5">
    <source>
        <dbReference type="ARBA" id="ARBA00022946"/>
    </source>
</evidence>
<evidence type="ECO:0000256" key="2">
    <source>
        <dbReference type="ARBA" id="ARBA00004443"/>
    </source>
</evidence>
<keyword evidence="6 8" id="KW-0496">Mitochondrion</keyword>
<dbReference type="PANTHER" id="PTHR28087:SF1">
    <property type="entry name" value="ATPASE SYNTHESIS PROTEIN 25, MITOCHONDRIAL"/>
    <property type="match status" value="1"/>
</dbReference>
<reference evidence="9" key="1">
    <citation type="submission" date="2022-10" db="EMBL/GenBank/DDBJ databases">
        <title>Determination and structural analysis of whole genome sequence of Sarocladium strictum F4-1.</title>
        <authorList>
            <person name="Hu L."/>
            <person name="Jiang Y."/>
        </authorList>
    </citation>
    <scope>NUCLEOTIDE SEQUENCE</scope>
    <source>
        <strain evidence="9">F4-1</strain>
    </source>
</reference>
<comment type="similarity">
    <text evidence="3 8">Belongs to the ATP25 family.</text>
</comment>
<dbReference type="GO" id="GO:0140053">
    <property type="term" value="P:mitochondrial gene expression"/>
    <property type="evidence" value="ECO:0007669"/>
    <property type="project" value="UniProtKB-UniRule"/>
</dbReference>
<dbReference type="GO" id="GO:0048255">
    <property type="term" value="P:mRNA stabilization"/>
    <property type="evidence" value="ECO:0007669"/>
    <property type="project" value="TreeGrafter"/>
</dbReference>
<dbReference type="Gene3D" id="3.30.460.10">
    <property type="entry name" value="Beta Polymerase, domain 2"/>
    <property type="match status" value="1"/>
</dbReference>
<dbReference type="AlphaFoldDB" id="A0AA39GEW5"/>
<evidence type="ECO:0000256" key="7">
    <source>
        <dbReference type="ARBA" id="ARBA00023136"/>
    </source>
</evidence>
<dbReference type="EMBL" id="JAPDFR010000005">
    <property type="protein sequence ID" value="KAK0386063.1"/>
    <property type="molecule type" value="Genomic_DNA"/>
</dbReference>
<keyword evidence="5 8" id="KW-0809">Transit peptide</keyword>
<keyword evidence="10" id="KW-1185">Reference proteome</keyword>
<comment type="caution">
    <text evidence="9">The sequence shown here is derived from an EMBL/GenBank/DDBJ whole genome shotgun (WGS) entry which is preliminary data.</text>
</comment>
<dbReference type="InterPro" id="IPR043519">
    <property type="entry name" value="NT_sf"/>
</dbReference>
<evidence type="ECO:0000256" key="8">
    <source>
        <dbReference type="RuleBase" id="RU367062"/>
    </source>
</evidence>
<protein>
    <recommendedName>
        <fullName evidence="8">ATPase synthesis protein 25</fullName>
    </recommendedName>
</protein>
<evidence type="ECO:0000256" key="3">
    <source>
        <dbReference type="ARBA" id="ARBA00010787"/>
    </source>
</evidence>
<comment type="subcellular location">
    <subcellularLocation>
        <location evidence="2 8">Mitochondrion inner membrane</location>
        <topology evidence="2 8">Peripheral membrane protein</topology>
        <orientation evidence="2 8">Matrix side</orientation>
    </subcellularLocation>
</comment>
<comment type="function">
    <text evidence="1">Probable mitochondrial mRNA stabilization factor.</text>
</comment>
<comment type="function">
    <text evidence="8">Mitochondrial mRNA stabilization factor.</text>
</comment>
<evidence type="ECO:0000256" key="6">
    <source>
        <dbReference type="ARBA" id="ARBA00023128"/>
    </source>
</evidence>
<organism evidence="9 10">
    <name type="scientific">Sarocladium strictum</name>
    <name type="common">Black bundle disease fungus</name>
    <name type="synonym">Acremonium strictum</name>
    <dbReference type="NCBI Taxonomy" id="5046"/>
    <lineage>
        <taxon>Eukaryota</taxon>
        <taxon>Fungi</taxon>
        <taxon>Dikarya</taxon>
        <taxon>Ascomycota</taxon>
        <taxon>Pezizomycotina</taxon>
        <taxon>Sordariomycetes</taxon>
        <taxon>Hypocreomycetidae</taxon>
        <taxon>Hypocreales</taxon>
        <taxon>Sarocladiaceae</taxon>
        <taxon>Sarocladium</taxon>
    </lineage>
</organism>
<dbReference type="InterPro" id="IPR040152">
    <property type="entry name" value="Atp25"/>
</dbReference>
<dbReference type="GO" id="GO:0005743">
    <property type="term" value="C:mitochondrial inner membrane"/>
    <property type="evidence" value="ECO:0007669"/>
    <property type="project" value="UniProtKB-SubCell"/>
</dbReference>
<evidence type="ECO:0000313" key="10">
    <source>
        <dbReference type="Proteomes" id="UP001175261"/>
    </source>
</evidence>